<dbReference type="SUPFAM" id="SSF52047">
    <property type="entry name" value="RNI-like"/>
    <property type="match status" value="1"/>
</dbReference>
<dbReference type="GeneID" id="71998667"/>
<evidence type="ECO:0000259" key="1">
    <source>
        <dbReference type="Pfam" id="PF12937"/>
    </source>
</evidence>
<comment type="caution">
    <text evidence="2">The sequence shown here is derived from an EMBL/GenBank/DDBJ whole genome shotgun (WGS) entry which is preliminary data.</text>
</comment>
<proteinExistence type="predicted"/>
<keyword evidence="3" id="KW-1185">Reference proteome</keyword>
<dbReference type="Gene3D" id="3.80.10.10">
    <property type="entry name" value="Ribonuclease Inhibitor"/>
    <property type="match status" value="1"/>
</dbReference>
<protein>
    <recommendedName>
        <fullName evidence="1">F-box domain-containing protein</fullName>
    </recommendedName>
</protein>
<gene>
    <name evidence="2" type="ORF">C8Q71DRAFT_342265</name>
</gene>
<reference evidence="2 3" key="1">
    <citation type="journal article" date="2021" name="Environ. Microbiol.">
        <title>Gene family expansions and transcriptome signatures uncover fungal adaptations to wood decay.</title>
        <authorList>
            <person name="Hage H."/>
            <person name="Miyauchi S."/>
            <person name="Viragh M."/>
            <person name="Drula E."/>
            <person name="Min B."/>
            <person name="Chaduli D."/>
            <person name="Navarro D."/>
            <person name="Favel A."/>
            <person name="Norest M."/>
            <person name="Lesage-Meessen L."/>
            <person name="Balint B."/>
            <person name="Merenyi Z."/>
            <person name="de Eugenio L."/>
            <person name="Morin E."/>
            <person name="Martinez A.T."/>
            <person name="Baldrian P."/>
            <person name="Stursova M."/>
            <person name="Martinez M.J."/>
            <person name="Novotny C."/>
            <person name="Magnuson J.K."/>
            <person name="Spatafora J.W."/>
            <person name="Maurice S."/>
            <person name="Pangilinan J."/>
            <person name="Andreopoulos W."/>
            <person name="LaButti K."/>
            <person name="Hundley H."/>
            <person name="Na H."/>
            <person name="Kuo A."/>
            <person name="Barry K."/>
            <person name="Lipzen A."/>
            <person name="Henrissat B."/>
            <person name="Riley R."/>
            <person name="Ahrendt S."/>
            <person name="Nagy L.G."/>
            <person name="Grigoriev I.V."/>
            <person name="Martin F."/>
            <person name="Rosso M.N."/>
        </authorList>
    </citation>
    <scope>NUCLEOTIDE SEQUENCE [LARGE SCALE GENOMIC DNA]</scope>
    <source>
        <strain evidence="2 3">CIRM-BRFM 1785</strain>
    </source>
</reference>
<dbReference type="InterPro" id="IPR001810">
    <property type="entry name" value="F-box_dom"/>
</dbReference>
<feature type="domain" description="F-box" evidence="1">
    <location>
        <begin position="42"/>
        <end position="107"/>
    </location>
</feature>
<evidence type="ECO:0000313" key="2">
    <source>
        <dbReference type="EMBL" id="KAH9841655.1"/>
    </source>
</evidence>
<dbReference type="PANTHER" id="PTHR32141:SF26">
    <property type="entry name" value="OS08G0328600 PROTEIN"/>
    <property type="match status" value="1"/>
</dbReference>
<sequence length="536" mass="60379">MTPATIFQASSASVKRITARVGKIAWSQFNRHRHRQRSKMTIDRLPDEILEHIFVLAGELHPCRGQRDVTHTTRCMSCSAELVVSTVSRRWRAIALNYSRLWTTIRLSASTTPQALQLYLDRSRYRPLDVEIVVRMSKGATTASRPITQGALRTLLHTLLQALPRWRQLHVSTPFPDILDVVMSLLGQKHLGAPSLEVLAIECPFETGLLSGNGNMYPQPFPAGAPRLQHVQLHRCSFPLQDNESLSRLTSFEVASAPWTLSDLHVLSITSPQLTHLAVTSSYKLDSRVSLHFPNLRSLRIGDYFQNATILELMEAPQLEVLQIEDMEVQFNVTAGWYVDALRGDGSHGDQSKFPNLRSLRLQMPGSPEDPSPLIVGQRFSDFLRLFPSVEHLAFVGIHVHQFVRGLVALHSHVEPDDVLLPKLTHLTLGGQDELNTLGGECGVRFLESVMQLVKVRRLVNGPLRRIQVPVNVLARDRFLLRKFLVQMRHGSRKGLELEGVRMPYPSDVWLGYKWGLRMLPQLHGKNTLEGASALL</sequence>
<dbReference type="PANTHER" id="PTHR32141">
    <property type="match status" value="1"/>
</dbReference>
<dbReference type="InterPro" id="IPR055302">
    <property type="entry name" value="F-box_dom-containing"/>
</dbReference>
<dbReference type="EMBL" id="JADCUA010000003">
    <property type="protein sequence ID" value="KAH9841655.1"/>
    <property type="molecule type" value="Genomic_DNA"/>
</dbReference>
<dbReference type="InterPro" id="IPR032675">
    <property type="entry name" value="LRR_dom_sf"/>
</dbReference>
<evidence type="ECO:0000313" key="3">
    <source>
        <dbReference type="Proteomes" id="UP000814176"/>
    </source>
</evidence>
<dbReference type="RefSeq" id="XP_047782954.1">
    <property type="nucleotide sequence ID" value="XM_047917935.1"/>
</dbReference>
<organism evidence="2 3">
    <name type="scientific">Rhodofomes roseus</name>
    <dbReference type="NCBI Taxonomy" id="34475"/>
    <lineage>
        <taxon>Eukaryota</taxon>
        <taxon>Fungi</taxon>
        <taxon>Dikarya</taxon>
        <taxon>Basidiomycota</taxon>
        <taxon>Agaricomycotina</taxon>
        <taxon>Agaricomycetes</taxon>
        <taxon>Polyporales</taxon>
        <taxon>Rhodofomes</taxon>
    </lineage>
</organism>
<dbReference type="Pfam" id="PF12937">
    <property type="entry name" value="F-box-like"/>
    <property type="match status" value="1"/>
</dbReference>
<name>A0ABQ8KS69_9APHY</name>
<dbReference type="Proteomes" id="UP000814176">
    <property type="component" value="Unassembled WGS sequence"/>
</dbReference>
<accession>A0ABQ8KS69</accession>
<dbReference type="Gene3D" id="1.20.1280.50">
    <property type="match status" value="1"/>
</dbReference>